<name>A0AAI9TGC0_PENTH</name>
<proteinExistence type="predicted"/>
<accession>A0AAI9TGC0</accession>
<reference evidence="4" key="1">
    <citation type="submission" date="2015-06" db="EMBL/GenBank/DDBJ databases">
        <authorList>
            <person name="Nguyen H."/>
        </authorList>
    </citation>
    <scope>NUCLEOTIDE SEQUENCE</scope>
    <source>
        <strain evidence="4">DAOM 180753</strain>
    </source>
</reference>
<dbReference type="Gene3D" id="1.10.472.80">
    <property type="entry name" value="Ypt/Rab-GAP domain of gyp1p, domain 3"/>
    <property type="match status" value="1"/>
</dbReference>
<dbReference type="Gene3D" id="1.10.8.1310">
    <property type="match status" value="1"/>
</dbReference>
<dbReference type="SMART" id="SM00164">
    <property type="entry name" value="TBC"/>
    <property type="match status" value="1"/>
</dbReference>
<organism evidence="4 5">
    <name type="scientific">Penicillium thymicola</name>
    <dbReference type="NCBI Taxonomy" id="293382"/>
    <lineage>
        <taxon>Eukaryota</taxon>
        <taxon>Fungi</taxon>
        <taxon>Dikarya</taxon>
        <taxon>Ascomycota</taxon>
        <taxon>Pezizomycotina</taxon>
        <taxon>Eurotiomycetes</taxon>
        <taxon>Eurotiomycetidae</taxon>
        <taxon>Eurotiales</taxon>
        <taxon>Aspergillaceae</taxon>
        <taxon>Penicillium</taxon>
    </lineage>
</organism>
<dbReference type="EMBL" id="LACB01000217">
    <property type="protein sequence ID" value="KAJ9486275.1"/>
    <property type="molecule type" value="Genomic_DNA"/>
</dbReference>
<dbReference type="GO" id="GO:0005096">
    <property type="term" value="F:GTPase activator activity"/>
    <property type="evidence" value="ECO:0007669"/>
    <property type="project" value="UniProtKB-KW"/>
</dbReference>
<feature type="region of interest" description="Disordered" evidence="2">
    <location>
        <begin position="1"/>
        <end position="27"/>
    </location>
</feature>
<dbReference type="PROSITE" id="PS50086">
    <property type="entry name" value="TBC_RABGAP"/>
    <property type="match status" value="1"/>
</dbReference>
<dbReference type="GO" id="GO:0005789">
    <property type="term" value="C:endoplasmic reticulum membrane"/>
    <property type="evidence" value="ECO:0007669"/>
    <property type="project" value="TreeGrafter"/>
</dbReference>
<dbReference type="InterPro" id="IPR045913">
    <property type="entry name" value="TBC20/Gyp8-like"/>
</dbReference>
<protein>
    <recommendedName>
        <fullName evidence="3">Rab-GAP TBC domain-containing protein</fullName>
    </recommendedName>
</protein>
<dbReference type="FunFam" id="1.10.8.1310:FF:000001">
    <property type="entry name" value="TBC1 domain family, member 20"/>
    <property type="match status" value="1"/>
</dbReference>
<dbReference type="FunFam" id="1.10.472.80:FF:000060">
    <property type="entry name" value="TBC domain protein, putative"/>
    <property type="match status" value="1"/>
</dbReference>
<keyword evidence="5" id="KW-1185">Reference proteome</keyword>
<dbReference type="GO" id="GO:0006888">
    <property type="term" value="P:endoplasmic reticulum to Golgi vesicle-mediated transport"/>
    <property type="evidence" value="ECO:0007669"/>
    <property type="project" value="TreeGrafter"/>
</dbReference>
<keyword evidence="1" id="KW-0343">GTPase activation</keyword>
<gene>
    <name evidence="4" type="ORF">VN97_g7051</name>
</gene>
<sequence length="412" mass="47004">MEDTAKEQDYPGAEDISGSEESPGKLKGKIEAKQMAQAEKARAIRKACAMCDVEALAVHATSAGGLLEDDLRQIAWPILLRCDEQRQQFDMIPSNELLRHADEEQVELDVNRSFVYYPKAPEEEMLKKKKQLSNLITQVLREYPMLCYFQGYHDIVQVLLLVLGEKQALPAVAQISLFRIRDYMLPSLSPAVKHLHLIPAIIETTDPELRRHLGNIEPFFALAATLTLYAHDIQEYSNISRLFDFLLAREPVVATYLFAAMILSRKKELLEIPADEPEMLHFTLSKLPCPLDLDGHILHAARLFDDHPPESLPLGAWKHIPWCSVLKTSRDQRGKYPASSAVYLFEKQSQQIRFEERRKRALDFLWSHRRSVGSVALAILVGAASFYIRKKGLDTSTWSYVGRIQRAIQNWV</sequence>
<evidence type="ECO:0000256" key="2">
    <source>
        <dbReference type="SAM" id="MobiDB-lite"/>
    </source>
</evidence>
<dbReference type="PANTHER" id="PTHR20913">
    <property type="entry name" value="TBC1 DOMAIN FAMILY MEMBER 20/GTPASE"/>
    <property type="match status" value="1"/>
</dbReference>
<dbReference type="PANTHER" id="PTHR20913:SF7">
    <property type="entry name" value="RE60063P"/>
    <property type="match status" value="1"/>
</dbReference>
<dbReference type="InterPro" id="IPR035969">
    <property type="entry name" value="Rab-GAP_TBC_sf"/>
</dbReference>
<dbReference type="Proteomes" id="UP001227192">
    <property type="component" value="Unassembled WGS sequence"/>
</dbReference>
<dbReference type="InterPro" id="IPR000195">
    <property type="entry name" value="Rab-GAP-TBC_dom"/>
</dbReference>
<reference evidence="4" key="2">
    <citation type="journal article" date="2016" name="Fungal Biol.">
        <title>Ochratoxin A production by Penicillium thymicola.</title>
        <authorList>
            <person name="Nguyen H.D.T."/>
            <person name="McMullin D.R."/>
            <person name="Ponomareva E."/>
            <person name="Riley R."/>
            <person name="Pomraning K.R."/>
            <person name="Baker S.E."/>
            <person name="Seifert K.A."/>
        </authorList>
    </citation>
    <scope>NUCLEOTIDE SEQUENCE</scope>
    <source>
        <strain evidence="4">DAOM 180753</strain>
    </source>
</reference>
<evidence type="ECO:0000313" key="4">
    <source>
        <dbReference type="EMBL" id="KAJ9486275.1"/>
    </source>
</evidence>
<evidence type="ECO:0000259" key="3">
    <source>
        <dbReference type="PROSITE" id="PS50086"/>
    </source>
</evidence>
<dbReference type="AlphaFoldDB" id="A0AAI9TGC0"/>
<feature type="domain" description="Rab-GAP TBC" evidence="3">
    <location>
        <begin position="66"/>
        <end position="250"/>
    </location>
</feature>
<evidence type="ECO:0000313" key="5">
    <source>
        <dbReference type="Proteomes" id="UP001227192"/>
    </source>
</evidence>
<dbReference type="SUPFAM" id="SSF47923">
    <property type="entry name" value="Ypt/Rab-GAP domain of gyp1p"/>
    <property type="match status" value="2"/>
</dbReference>
<dbReference type="Pfam" id="PF00566">
    <property type="entry name" value="RabGAP-TBC"/>
    <property type="match status" value="1"/>
</dbReference>
<evidence type="ECO:0000256" key="1">
    <source>
        <dbReference type="ARBA" id="ARBA00022468"/>
    </source>
</evidence>
<comment type="caution">
    <text evidence="4">The sequence shown here is derived from an EMBL/GenBank/DDBJ whole genome shotgun (WGS) entry which is preliminary data.</text>
</comment>